<dbReference type="Proteomes" id="UP000613743">
    <property type="component" value="Unassembled WGS sequence"/>
</dbReference>
<dbReference type="EMBL" id="BMPZ01000008">
    <property type="protein sequence ID" value="GGI87977.1"/>
    <property type="molecule type" value="Genomic_DNA"/>
</dbReference>
<reference evidence="1" key="2">
    <citation type="submission" date="2020-09" db="EMBL/GenBank/DDBJ databases">
        <authorList>
            <person name="Sun Q."/>
            <person name="Ohkuma M."/>
        </authorList>
    </citation>
    <scope>NUCLEOTIDE SEQUENCE</scope>
    <source>
        <strain evidence="1">JCM 30804</strain>
    </source>
</reference>
<dbReference type="GO" id="GO:0016740">
    <property type="term" value="F:transferase activity"/>
    <property type="evidence" value="ECO:0007669"/>
    <property type="project" value="UniProtKB-KW"/>
</dbReference>
<organism evidence="1 2">
    <name type="scientific">Shewanella gelidii</name>
    <dbReference type="NCBI Taxonomy" id="1642821"/>
    <lineage>
        <taxon>Bacteria</taxon>
        <taxon>Pseudomonadati</taxon>
        <taxon>Pseudomonadota</taxon>
        <taxon>Gammaproteobacteria</taxon>
        <taxon>Alteromonadales</taxon>
        <taxon>Shewanellaceae</taxon>
        <taxon>Shewanella</taxon>
    </lineage>
</organism>
<comment type="caution">
    <text evidence="1">The sequence shown here is derived from an EMBL/GenBank/DDBJ whole genome shotgun (WGS) entry which is preliminary data.</text>
</comment>
<keyword evidence="1" id="KW-0808">Transferase</keyword>
<name>A0A917JUN9_9GAMM</name>
<dbReference type="RefSeq" id="WP_188921734.1">
    <property type="nucleotide sequence ID" value="NZ_BMPZ01000008.1"/>
</dbReference>
<dbReference type="InterPro" id="IPR005262">
    <property type="entry name" value="MJ1255-like"/>
</dbReference>
<evidence type="ECO:0000313" key="2">
    <source>
        <dbReference type="Proteomes" id="UP000613743"/>
    </source>
</evidence>
<proteinExistence type="predicted"/>
<accession>A0A917JUN9</accession>
<gene>
    <name evidence="1" type="ORF">GCM10009332_26660</name>
</gene>
<protein>
    <submittedName>
        <fullName evidence="1">Glycosyl transferase</fullName>
    </submittedName>
</protein>
<reference evidence="1" key="1">
    <citation type="journal article" date="2014" name="Int. J. Syst. Evol. Microbiol.">
        <title>Complete genome sequence of Corynebacterium casei LMG S-19264T (=DSM 44701T), isolated from a smear-ripened cheese.</title>
        <authorList>
            <consortium name="US DOE Joint Genome Institute (JGI-PGF)"/>
            <person name="Walter F."/>
            <person name="Albersmeier A."/>
            <person name="Kalinowski J."/>
            <person name="Ruckert C."/>
        </authorList>
    </citation>
    <scope>NUCLEOTIDE SEQUENCE</scope>
    <source>
        <strain evidence="1">JCM 30804</strain>
    </source>
</reference>
<dbReference type="SUPFAM" id="SSF53756">
    <property type="entry name" value="UDP-Glycosyltransferase/glycogen phosphorylase"/>
    <property type="match status" value="1"/>
</dbReference>
<sequence length="347" mass="39022">MKILYGIQGTGNGHLTRARLMAAALHRKHIAVDFFFSGRQPNQFFDMQCFGNYQVQPGLTFATRNGEVQLLNTALQNSLVRTLKDVHDLDLAGYDLVLNDYEPLSAWAAKRQGIPSVGISHQAALKYDVPKIGNHWFNEVLLNYFAPTDISLGCHWHHFGFEILPPFVDTAEPRAHLDNAILVYLPFENPVAIVSLLAQMPTQKFWVYHGIQPQHIPDNVTWFGFSREGFKQHLAQCDGVISSAGFELISEALTLGKKLLIKPVLGQFEQLSNLAALQLLGAADGMSHLDLQAVKRWLKSPSPEPIAYPQVGDALVDWLLVGDWHNRQQLCQSLWQQVDLPATWRKK</sequence>
<dbReference type="Gene3D" id="3.40.50.2000">
    <property type="entry name" value="Glycogen Phosphorylase B"/>
    <property type="match status" value="1"/>
</dbReference>
<keyword evidence="2" id="KW-1185">Reference proteome</keyword>
<dbReference type="AlphaFoldDB" id="A0A917JUN9"/>
<evidence type="ECO:0000313" key="1">
    <source>
        <dbReference type="EMBL" id="GGI87977.1"/>
    </source>
</evidence>
<dbReference type="Pfam" id="PF13528">
    <property type="entry name" value="Glyco_trans_1_3"/>
    <property type="match status" value="2"/>
</dbReference>
<dbReference type="NCBIfam" id="TIGR00661">
    <property type="entry name" value="MJ1255"/>
    <property type="match status" value="1"/>
</dbReference>